<dbReference type="PANTHER" id="PTHR47458:SF1">
    <property type="entry name" value="SMAD_FHA DOMAIN-CONTAINING PROTEIN"/>
    <property type="match status" value="1"/>
</dbReference>
<protein>
    <recommendedName>
        <fullName evidence="2">FHA domain-containing protein</fullName>
    </recommendedName>
</protein>
<feature type="region of interest" description="Disordered" evidence="1">
    <location>
        <begin position="1"/>
        <end position="25"/>
    </location>
</feature>
<dbReference type="OMA" id="YENTIMG"/>
<dbReference type="OrthoDB" id="687730at2759"/>
<dbReference type="STRING" id="29655.A0A0K9PSF8"/>
<gene>
    <name evidence="3" type="ORF">ZOSMA_170G00290</name>
</gene>
<dbReference type="SUPFAM" id="SSF49879">
    <property type="entry name" value="SMAD/FHA domain"/>
    <property type="match status" value="1"/>
</dbReference>
<organism evidence="3 4">
    <name type="scientific">Zostera marina</name>
    <name type="common">Eelgrass</name>
    <dbReference type="NCBI Taxonomy" id="29655"/>
    <lineage>
        <taxon>Eukaryota</taxon>
        <taxon>Viridiplantae</taxon>
        <taxon>Streptophyta</taxon>
        <taxon>Embryophyta</taxon>
        <taxon>Tracheophyta</taxon>
        <taxon>Spermatophyta</taxon>
        <taxon>Magnoliopsida</taxon>
        <taxon>Liliopsida</taxon>
        <taxon>Zosteraceae</taxon>
        <taxon>Zostera</taxon>
    </lineage>
</organism>
<feature type="region of interest" description="Disordered" evidence="1">
    <location>
        <begin position="360"/>
        <end position="395"/>
    </location>
</feature>
<feature type="compositionally biased region" description="Acidic residues" evidence="1">
    <location>
        <begin position="827"/>
        <end position="839"/>
    </location>
</feature>
<dbReference type="AlphaFoldDB" id="A0A0K9PSF8"/>
<feature type="compositionally biased region" description="Basic and acidic residues" evidence="1">
    <location>
        <begin position="799"/>
        <end position="809"/>
    </location>
</feature>
<evidence type="ECO:0000259" key="2">
    <source>
        <dbReference type="PROSITE" id="PS50006"/>
    </source>
</evidence>
<dbReference type="SMART" id="SM00240">
    <property type="entry name" value="FHA"/>
    <property type="match status" value="1"/>
</dbReference>
<feature type="compositionally biased region" description="Polar residues" evidence="1">
    <location>
        <begin position="761"/>
        <end position="771"/>
    </location>
</feature>
<dbReference type="Pfam" id="PF00498">
    <property type="entry name" value="FHA"/>
    <property type="match status" value="1"/>
</dbReference>
<reference evidence="4" key="1">
    <citation type="journal article" date="2016" name="Nature">
        <title>The genome of the seagrass Zostera marina reveals angiosperm adaptation to the sea.</title>
        <authorList>
            <person name="Olsen J.L."/>
            <person name="Rouze P."/>
            <person name="Verhelst B."/>
            <person name="Lin Y.-C."/>
            <person name="Bayer T."/>
            <person name="Collen J."/>
            <person name="Dattolo E."/>
            <person name="De Paoli E."/>
            <person name="Dittami S."/>
            <person name="Maumus F."/>
            <person name="Michel G."/>
            <person name="Kersting A."/>
            <person name="Lauritano C."/>
            <person name="Lohaus R."/>
            <person name="Toepel M."/>
            <person name="Tonon T."/>
            <person name="Vanneste K."/>
            <person name="Amirebrahimi M."/>
            <person name="Brakel J."/>
            <person name="Bostroem C."/>
            <person name="Chovatia M."/>
            <person name="Grimwood J."/>
            <person name="Jenkins J.W."/>
            <person name="Jueterbock A."/>
            <person name="Mraz A."/>
            <person name="Stam W.T."/>
            <person name="Tice H."/>
            <person name="Bornberg-Bauer E."/>
            <person name="Green P.J."/>
            <person name="Pearson G.A."/>
            <person name="Procaccini G."/>
            <person name="Duarte C.M."/>
            <person name="Schmutz J."/>
            <person name="Reusch T.B.H."/>
            <person name="Van de Peer Y."/>
        </authorList>
    </citation>
    <scope>NUCLEOTIDE SEQUENCE [LARGE SCALE GENOMIC DNA]</scope>
    <source>
        <strain evidence="4">cv. Finnish</strain>
    </source>
</reference>
<evidence type="ECO:0000313" key="4">
    <source>
        <dbReference type="Proteomes" id="UP000036987"/>
    </source>
</evidence>
<feature type="region of interest" description="Disordered" evidence="1">
    <location>
        <begin position="799"/>
        <end position="839"/>
    </location>
</feature>
<sequence>MSETPRKENGKNLPSTTVGTPKLPPTSQAEIMAVARNFADQPLQNPDPGVWAVLTAISKKSRQRSQGMNIILNRDDHCIGRLVKDAAFQIAHAAVSAKHFKIFRERVPSSDDEISTDSRIPVFVKDMSTNGTFLNWNRLTKSSPQTILRHGDIISLVASPHEENAFAFVYREVYKSICLSNGPTLKRKADEFGHERKRTKGIGIGATDGPISLDDVRSLERSNMELRKQLESHVLTIETLNSENRAFVTRHENELKDVKESVTSSFKDLVKELQFTIDSKQKELDEAIAKSVETLNSMNDLNERLLVSEQSRGDSDEIIHSQKARISELEAQLDEERNQRMDERKNAAEDLKSALHKVKTEAQDEMKRQADTYTRQNREQEDKINKLQESEKEKRTLVDTLRSRLEENREKFTMSEKKVRQLEAQVQEEKLTSENIRKRLETVESDRKRLKKELDIEKQVAREEAWAKVSVLELEIAAANHELSNEKQRLQGARERVILRETQLRAFYSTTEEISALFLKQQEQLKAMQKTLEDEENCENTSNGFDLNVCQKENSSKTLQRDMNNAESSNPEKDPCATNSKNVSTVAFTSNNDSVSTTQKHDCEFGSHDDNATQDMECTSAGRLPTAFGSEIDCFGTASMPEEEVVGTEQVLETESPDVGVDEEENNIILHKCSSNLGGETMQIDCEDNLEKTEEPRDAKACTVRTEDLLTSEIPGSWENSTAPSVHGEEHDSLDCTSSDDGNENDDDDVTTMGTPLFLSGESQRSQNNDSDMGASTLKEDHMALNTMIGIVAPELKEQFERQAKKTETISDAETEEGSNDSSGSGEESDDDMIENSVE</sequence>
<comment type="caution">
    <text evidence="3">The sequence shown here is derived from an EMBL/GenBank/DDBJ whole genome shotgun (WGS) entry which is preliminary data.</text>
</comment>
<accession>A0A0K9PSF8</accession>
<evidence type="ECO:0000313" key="3">
    <source>
        <dbReference type="EMBL" id="KMZ72008.1"/>
    </source>
</evidence>
<feature type="compositionally biased region" description="Acidic residues" evidence="1">
    <location>
        <begin position="741"/>
        <end position="750"/>
    </location>
</feature>
<evidence type="ECO:0000256" key="1">
    <source>
        <dbReference type="SAM" id="MobiDB-lite"/>
    </source>
</evidence>
<feature type="domain" description="FHA" evidence="2">
    <location>
        <begin position="70"/>
        <end position="139"/>
    </location>
</feature>
<keyword evidence="4" id="KW-1185">Reference proteome</keyword>
<name>A0A0K9PSF8_ZOSMR</name>
<feature type="compositionally biased region" description="Basic and acidic residues" evidence="1">
    <location>
        <begin position="689"/>
        <end position="708"/>
    </location>
</feature>
<dbReference type="Gene3D" id="2.60.200.20">
    <property type="match status" value="1"/>
</dbReference>
<dbReference type="EMBL" id="LFYR01000644">
    <property type="protein sequence ID" value="KMZ72008.1"/>
    <property type="molecule type" value="Genomic_DNA"/>
</dbReference>
<dbReference type="InterPro" id="IPR008984">
    <property type="entry name" value="SMAD_FHA_dom_sf"/>
</dbReference>
<feature type="compositionally biased region" description="Polar residues" evidence="1">
    <location>
        <begin position="12"/>
        <end position="25"/>
    </location>
</feature>
<dbReference type="PROSITE" id="PS50006">
    <property type="entry name" value="FHA_DOMAIN"/>
    <property type="match status" value="1"/>
</dbReference>
<feature type="region of interest" description="Disordered" evidence="1">
    <location>
        <begin position="689"/>
        <end position="775"/>
    </location>
</feature>
<feature type="compositionally biased region" description="Basic and acidic residues" evidence="1">
    <location>
        <begin position="1"/>
        <end position="10"/>
    </location>
</feature>
<dbReference type="InterPro" id="IPR000253">
    <property type="entry name" value="FHA_dom"/>
</dbReference>
<feature type="region of interest" description="Disordered" evidence="1">
    <location>
        <begin position="561"/>
        <end position="580"/>
    </location>
</feature>
<dbReference type="Proteomes" id="UP000036987">
    <property type="component" value="Unassembled WGS sequence"/>
</dbReference>
<proteinExistence type="predicted"/>
<dbReference type="PANTHER" id="PTHR47458">
    <property type="entry name" value="SMAD/FHA DOMAIN-CONTAINING PROTEIN"/>
    <property type="match status" value="1"/>
</dbReference>